<evidence type="ECO:0000256" key="11">
    <source>
        <dbReference type="SAM" id="Phobius"/>
    </source>
</evidence>
<evidence type="ECO:0000256" key="9">
    <source>
        <dbReference type="ARBA" id="ARBA00023136"/>
    </source>
</evidence>
<dbReference type="InterPro" id="IPR050173">
    <property type="entry name" value="ABC_transporter_C-like"/>
</dbReference>
<reference evidence="13" key="1">
    <citation type="submission" date="2018-10" db="EMBL/GenBank/DDBJ databases">
        <title>FDA dAtabase for Regulatory Grade micrObial Sequences (FDA-ARGOS): Supporting development and validation of Infectious Disease Dx tests.</title>
        <authorList>
            <person name="Kerrigan L."/>
            <person name="Tallon L."/>
            <person name="Sadzewicz L."/>
            <person name="Sengamalay N."/>
            <person name="Ott S."/>
            <person name="Godinez A."/>
            <person name="Nagaraj S."/>
            <person name="Vavikolanu K."/>
            <person name="Nadendla S."/>
            <person name="George J."/>
            <person name="Sichtig H."/>
        </authorList>
    </citation>
    <scope>NUCLEOTIDE SEQUENCE [LARGE SCALE GENOMIC DNA]</scope>
    <source>
        <strain evidence="13">FDAARGOS_311</strain>
    </source>
</reference>
<feature type="transmembrane region" description="Helical" evidence="11">
    <location>
        <begin position="908"/>
        <end position="926"/>
    </location>
</feature>
<feature type="transmembrane region" description="Helical" evidence="11">
    <location>
        <begin position="131"/>
        <end position="150"/>
    </location>
</feature>
<keyword evidence="8 11" id="KW-1133">Transmembrane helix</keyword>
<dbReference type="InterPro" id="IPR027417">
    <property type="entry name" value="P-loop_NTPase"/>
</dbReference>
<dbReference type="PROSITE" id="PS50893">
    <property type="entry name" value="ABC_TRANSPORTER_2"/>
    <property type="match status" value="2"/>
</dbReference>
<dbReference type="Proteomes" id="UP000197666">
    <property type="component" value="Unassembled WGS sequence"/>
</dbReference>
<dbReference type="CDD" id="cd03250">
    <property type="entry name" value="ABCC_MRP_domain1"/>
    <property type="match status" value="1"/>
</dbReference>
<keyword evidence="5" id="KW-0677">Repeat</keyword>
<evidence type="ECO:0000256" key="10">
    <source>
        <dbReference type="ARBA" id="ARBA00023180"/>
    </source>
</evidence>
<feature type="transmembrane region" description="Helical" evidence="11">
    <location>
        <begin position="6"/>
        <end position="26"/>
    </location>
</feature>
<dbReference type="PANTHER" id="PTHR24223:SF456">
    <property type="entry name" value="MULTIDRUG RESISTANCE-ASSOCIATED PROTEIN LETHAL(2)03659"/>
    <property type="match status" value="1"/>
</dbReference>
<dbReference type="InterPro" id="IPR003593">
    <property type="entry name" value="AAA+_ATPase"/>
</dbReference>
<evidence type="ECO:0000256" key="8">
    <source>
        <dbReference type="ARBA" id="ARBA00022989"/>
    </source>
</evidence>
<comment type="similarity">
    <text evidence="2">Belongs to the ABC transporter superfamily. ABCC family. Conjugate transporter (TC 3.A.1.208) subfamily.</text>
</comment>
<dbReference type="CDD" id="cd18604">
    <property type="entry name" value="ABC_6TM_VMR1_D2_like"/>
    <property type="match status" value="1"/>
</dbReference>
<evidence type="ECO:0000313" key="12">
    <source>
        <dbReference type="EMBL" id="TPR03207.1"/>
    </source>
</evidence>
<dbReference type="EMBL" id="NKJJ02000009">
    <property type="protein sequence ID" value="TPR03207.1"/>
    <property type="molecule type" value="Genomic_DNA"/>
</dbReference>
<keyword evidence="10" id="KW-0325">Glycoprotein</keyword>
<sequence length="1542" mass="169799">MVPSIAPGEAAVVLFVLISLGTIPPAKRLIKARWKHANPDDIRYEDKDGIATKESTSQLSNQRPFVAIFLLGLCGLGLSFANLIIAAISIHGRKGPASLGIWLLPPAWLFLLVQFTDSITQTHPVARFESVIWKQATIVLIGGIALSVLASENVPGGSRPSITAILTGVQVPTLLALVGAIWCVERRPAVFSPDSKEIDREMTVNLWNRLTFRWAPEIMSEGAKEALESEALPTMNHAVRSKEASDEFSAMALTDAQPLWIRIFWQFRVQLLRQWIAVLVSNFFDVGPSFATLQLLQYLESRENSDVRDPSAWRYVMLIALAAMGTNLVDSRIMWWEKGYIVVALRSTLTSLVYRKLLRKKLSTDPAKVEEIGTEEAGQDGPSKSEQDVINMFAVDCNQIAIFASESSQCVNIVGKMLVTVAFLWLLIGWQSLCAGLLGIAVLFPINRALAERYGRKQKALMEIRDKRTTMTTEALHGIRQIKFSAAEDVWSEKLERVREEELSVLWSSRLDNIYMTIGSEFTPIVLTALSLTTYSYIHGSLLPSVAFTAISLFIQLEGIVGQIPYLLVSVITAKVSSDRIDGFLRTPEQEENTHPGEVISFHNASVSFPCDAKDASADRFALRNLNLVFPNNALSVISGPTGSGKSLLLAAILGEVEVLGGYVHVPRDASPIEHFDNKANAANWILPTAIAFVAQTPWIENATIKNNILFGLPFDPVRYEQVLQACALTTDLALFEDGDETEVGAQGISLSGGQKWRLSLARAIYSRAGIIIMDDVFSALDAHIGKHVYENAVMGKLAEGRTRILATHHVSLCLSGAKYAVSLSADGTLKHAGSVEQLEAEGELDSLQESANREILIEEEEGLTVPTDSATIAPKAPPKKLIEAEKRATGRVEMSVYSGYLKATGGWPFWILLSFLFALFQALILSRNYWIRIWADAFGDEQGVAQYTACPHHNSLQMQLAGYSTSTHKLCMNTSSSLPINVQNRSLWFYLGMYCAISVVSVMVAVTRLFNLYSGAVRASRRIFHDMLHSVFHAPLRWFDTVPTGRILNRFTGDFTLLDSQLPQMFYYFAATLWELVGILVAAIFISRFMVLVAIILLASCAFIARSYIAAARNIRRIESNSKSPVISHFAASLTGLSTIRAFSKTEEFTRRMYNLIDTYAACTWYACYMGSWLHLHVGLVAALFPVTVAAFVINTPGIDASLAGFALSFSLSFTFLTSFTIQISTRVELFMNATERIFEYRDLRIENPDGTSVRASWPETGRIEVNELEVGYAEGLPSILKGLTFTAEPNQRIGVVGRTGAGKSTLSLALFRFLDTRKGSVVIDGVDIANIRLHDLRTRLAIIPQDPVLFSGTIRSNLDPLNQYSDQEVREALARVHLIPSGSSTPLLKNDEDDHSGASSTIAASEQNGNTNIFQSLSSPVSSGGSNLSQGQKQLLCLARAILSRPKILILDEATSAVDMETDILIQRSIREAFTNTTLLVIAHRLSTVADFDRILVMKDGVAAEFGSPGELVEKDEGLFQDMVNKSGEAEELRRMMLAS</sequence>
<dbReference type="FunFam" id="3.40.50.300:FF:000825">
    <property type="entry name" value="ABC bile acid transporter"/>
    <property type="match status" value="1"/>
</dbReference>
<feature type="transmembrane region" description="Helical" evidence="11">
    <location>
        <begin position="65"/>
        <end position="88"/>
    </location>
</feature>
<dbReference type="InterPro" id="IPR003439">
    <property type="entry name" value="ABC_transporter-like_ATP-bd"/>
</dbReference>
<dbReference type="GO" id="GO:0005524">
    <property type="term" value="F:ATP binding"/>
    <property type="evidence" value="ECO:0007669"/>
    <property type="project" value="UniProtKB-KW"/>
</dbReference>
<keyword evidence="9 11" id="KW-0472">Membrane</keyword>
<gene>
    <name evidence="12" type="ORF">CAN33_0013790</name>
</gene>
<name>A0A254UDF1_ASPNG</name>
<feature type="transmembrane region" description="Helical" evidence="11">
    <location>
        <begin position="1066"/>
        <end position="1087"/>
    </location>
</feature>
<dbReference type="Gene3D" id="3.40.50.300">
    <property type="entry name" value="P-loop containing nucleotide triphosphate hydrolases"/>
    <property type="match status" value="2"/>
</dbReference>
<keyword evidence="6" id="KW-0547">Nucleotide-binding</keyword>
<protein>
    <submittedName>
        <fullName evidence="12">Endopolygalacturonase II domain protein</fullName>
    </submittedName>
</protein>
<evidence type="ECO:0000256" key="4">
    <source>
        <dbReference type="ARBA" id="ARBA00022692"/>
    </source>
</evidence>
<dbReference type="PANTHER" id="PTHR24223">
    <property type="entry name" value="ATP-BINDING CASSETTE SUB-FAMILY C"/>
    <property type="match status" value="1"/>
</dbReference>
<evidence type="ECO:0000256" key="5">
    <source>
        <dbReference type="ARBA" id="ARBA00022737"/>
    </source>
</evidence>
<evidence type="ECO:0000256" key="1">
    <source>
        <dbReference type="ARBA" id="ARBA00004141"/>
    </source>
</evidence>
<feature type="transmembrane region" description="Helical" evidence="11">
    <location>
        <begin position="312"/>
        <end position="329"/>
    </location>
</feature>
<dbReference type="Gene3D" id="1.20.1560.10">
    <property type="entry name" value="ABC transporter type 1, transmembrane domain"/>
    <property type="match status" value="2"/>
</dbReference>
<evidence type="ECO:0000313" key="13">
    <source>
        <dbReference type="Proteomes" id="UP000197666"/>
    </source>
</evidence>
<feature type="transmembrane region" description="Helical" evidence="11">
    <location>
        <begin position="162"/>
        <end position="184"/>
    </location>
</feature>
<dbReference type="FunFam" id="3.40.50.300:FF:000610">
    <property type="entry name" value="Multidrug resistance-associated ABC transporter"/>
    <property type="match status" value="1"/>
</dbReference>
<feature type="transmembrane region" description="Helical" evidence="11">
    <location>
        <begin position="1202"/>
        <end position="1223"/>
    </location>
</feature>
<organism evidence="12 13">
    <name type="scientific">Aspergillus niger</name>
    <dbReference type="NCBI Taxonomy" id="5061"/>
    <lineage>
        <taxon>Eukaryota</taxon>
        <taxon>Fungi</taxon>
        <taxon>Dikarya</taxon>
        <taxon>Ascomycota</taxon>
        <taxon>Pezizomycotina</taxon>
        <taxon>Eurotiomycetes</taxon>
        <taxon>Eurotiomycetidae</taxon>
        <taxon>Eurotiales</taxon>
        <taxon>Aspergillaceae</taxon>
        <taxon>Aspergillus</taxon>
        <taxon>Aspergillus subgen. Circumdati</taxon>
    </lineage>
</organism>
<dbReference type="VEuPathDB" id="FungiDB:ASPNIDRAFT2_1104422"/>
<dbReference type="InterPro" id="IPR036640">
    <property type="entry name" value="ABC1_TM_sf"/>
</dbReference>
<dbReference type="VEuPathDB" id="FungiDB:ATCC64974_28730"/>
<dbReference type="VEuPathDB" id="FungiDB:M747DRAFT_330174"/>
<feature type="transmembrane region" description="Helical" evidence="11">
    <location>
        <begin position="100"/>
        <end position="119"/>
    </location>
</feature>
<dbReference type="SUPFAM" id="SSF52540">
    <property type="entry name" value="P-loop containing nucleoside triphosphate hydrolases"/>
    <property type="match status" value="2"/>
</dbReference>
<evidence type="ECO:0000256" key="7">
    <source>
        <dbReference type="ARBA" id="ARBA00022840"/>
    </source>
</evidence>
<dbReference type="SUPFAM" id="SSF90123">
    <property type="entry name" value="ABC transporter transmembrane region"/>
    <property type="match status" value="2"/>
</dbReference>
<dbReference type="InterPro" id="IPR011527">
    <property type="entry name" value="ABC1_TM_dom"/>
</dbReference>
<keyword evidence="3" id="KW-0813">Transport</keyword>
<keyword evidence="4 11" id="KW-0812">Transmembrane</keyword>
<dbReference type="VEuPathDB" id="FungiDB:An15g05290"/>
<dbReference type="PROSITE" id="PS00211">
    <property type="entry name" value="ABC_TRANSPORTER_1"/>
    <property type="match status" value="1"/>
</dbReference>
<accession>A0A254UDF1</accession>
<feature type="transmembrane region" description="Helical" evidence="11">
    <location>
        <begin position="1092"/>
        <end position="1112"/>
    </location>
</feature>
<dbReference type="GO" id="GO:0016887">
    <property type="term" value="F:ATP hydrolysis activity"/>
    <property type="evidence" value="ECO:0007669"/>
    <property type="project" value="InterPro"/>
</dbReference>
<feature type="transmembrane region" description="Helical" evidence="11">
    <location>
        <begin position="422"/>
        <end position="444"/>
    </location>
</feature>
<comment type="subcellular location">
    <subcellularLocation>
        <location evidence="1">Membrane</location>
        <topology evidence="1">Multi-pass membrane protein</topology>
    </subcellularLocation>
</comment>
<dbReference type="InterPro" id="IPR017871">
    <property type="entry name" value="ABC_transporter-like_CS"/>
</dbReference>
<dbReference type="Pfam" id="PF00005">
    <property type="entry name" value="ABC_tran"/>
    <property type="match status" value="2"/>
</dbReference>
<evidence type="ECO:0000256" key="3">
    <source>
        <dbReference type="ARBA" id="ARBA00022448"/>
    </source>
</evidence>
<keyword evidence="7" id="KW-0067">ATP-binding</keyword>
<feature type="transmembrane region" description="Helical" evidence="11">
    <location>
        <begin position="988"/>
        <end position="1011"/>
    </location>
</feature>
<feature type="transmembrane region" description="Helical" evidence="11">
    <location>
        <begin position="1175"/>
        <end position="1196"/>
    </location>
</feature>
<dbReference type="Pfam" id="PF00664">
    <property type="entry name" value="ABC_membrane"/>
    <property type="match status" value="2"/>
</dbReference>
<comment type="caution">
    <text evidence="12">The sequence shown here is derived from an EMBL/GenBank/DDBJ whole genome shotgun (WGS) entry which is preliminary data.</text>
</comment>
<dbReference type="PROSITE" id="PS50929">
    <property type="entry name" value="ABC_TM1F"/>
    <property type="match status" value="2"/>
</dbReference>
<dbReference type="SMART" id="SM00382">
    <property type="entry name" value="AAA"/>
    <property type="match status" value="2"/>
</dbReference>
<proteinExistence type="inferred from homology"/>
<evidence type="ECO:0000256" key="2">
    <source>
        <dbReference type="ARBA" id="ARBA00009726"/>
    </source>
</evidence>
<dbReference type="GO" id="GO:0016020">
    <property type="term" value="C:membrane"/>
    <property type="evidence" value="ECO:0007669"/>
    <property type="project" value="UniProtKB-SubCell"/>
</dbReference>
<dbReference type="eggNOG" id="KOG0054">
    <property type="taxonomic scope" value="Eukaryota"/>
</dbReference>
<dbReference type="CDD" id="cd18596">
    <property type="entry name" value="ABC_6TM_VMR1_D1_like"/>
    <property type="match status" value="1"/>
</dbReference>
<dbReference type="CDD" id="cd03244">
    <property type="entry name" value="ABCC_MRP_domain2"/>
    <property type="match status" value="1"/>
</dbReference>
<dbReference type="GO" id="GO:0140359">
    <property type="term" value="F:ABC-type transporter activity"/>
    <property type="evidence" value="ECO:0007669"/>
    <property type="project" value="InterPro"/>
</dbReference>
<evidence type="ECO:0000256" key="6">
    <source>
        <dbReference type="ARBA" id="ARBA00022741"/>
    </source>
</evidence>